<sequence>MSGVLESGVRLFLVVHEGVTKLTAIFLSCEELVVLTGRKVKSKQIDTLRSMGLPFFVNACGRAVVSRAAIEGLPATRSSETWAPRVLKG</sequence>
<gene>
    <name evidence="2" type="ORF">PI93_005565</name>
</gene>
<organism evidence="2 3">
    <name type="scientific">Pandoraea fibrosis</name>
    <dbReference type="NCBI Taxonomy" id="1891094"/>
    <lineage>
        <taxon>Bacteria</taxon>
        <taxon>Pseudomonadati</taxon>
        <taxon>Pseudomonadota</taxon>
        <taxon>Betaproteobacteria</taxon>
        <taxon>Burkholderiales</taxon>
        <taxon>Burkholderiaceae</taxon>
        <taxon>Pandoraea</taxon>
    </lineage>
</organism>
<keyword evidence="3" id="KW-1185">Reference proteome</keyword>
<evidence type="ECO:0000313" key="2">
    <source>
        <dbReference type="EMBL" id="QHF12178.1"/>
    </source>
</evidence>
<evidence type="ECO:0000259" key="1">
    <source>
        <dbReference type="Pfam" id="PF13986"/>
    </source>
</evidence>
<dbReference type="InterPro" id="IPR025319">
    <property type="entry name" value="DUF4224"/>
</dbReference>
<evidence type="ECO:0000313" key="3">
    <source>
        <dbReference type="Proteomes" id="UP000035080"/>
    </source>
</evidence>
<proteinExistence type="predicted"/>
<reference evidence="2 3" key="1">
    <citation type="journal article" date="2015" name="Genome Announc.">
        <title>Genome Sequences of Two Pandoraea pnomenusa Isolates Recovered 11 Months Apart from a Cystic Fibrosis Patient.</title>
        <authorList>
            <person name="Ee R."/>
            <person name="Ambrose M."/>
            <person name="Lazenby J."/>
            <person name="Williams P."/>
            <person name="Chan K.G."/>
            <person name="Roddam L."/>
        </authorList>
    </citation>
    <scope>NUCLEOTIDE SEQUENCE [LARGE SCALE GENOMIC DNA]</scope>
    <source>
        <strain evidence="2 3">6399</strain>
    </source>
</reference>
<dbReference type="RefSeq" id="WP_080759488.1">
    <property type="nucleotide sequence ID" value="NZ_CP047385.1"/>
</dbReference>
<name>A0ABX6HMZ8_9BURK</name>
<dbReference type="Pfam" id="PF13986">
    <property type="entry name" value="DUF4224"/>
    <property type="match status" value="1"/>
</dbReference>
<dbReference type="Proteomes" id="UP000035080">
    <property type="component" value="Chromosome"/>
</dbReference>
<dbReference type="EMBL" id="CP047385">
    <property type="protein sequence ID" value="QHF12178.1"/>
    <property type="molecule type" value="Genomic_DNA"/>
</dbReference>
<feature type="domain" description="DUF4224" evidence="1">
    <location>
        <begin position="26"/>
        <end position="70"/>
    </location>
</feature>
<accession>A0ABX6HMZ8</accession>
<protein>
    <submittedName>
        <fullName evidence="2">DUF4224 domain-containing protein</fullName>
    </submittedName>
</protein>